<proteinExistence type="predicted"/>
<accession>A0ABW1YH95</accession>
<dbReference type="Pfam" id="PF10134">
    <property type="entry name" value="RPA"/>
    <property type="match status" value="1"/>
</dbReference>
<dbReference type="RefSeq" id="WP_380083946.1">
    <property type="nucleotide sequence ID" value="NZ_JBHSWD010000002.1"/>
</dbReference>
<evidence type="ECO:0000313" key="2">
    <source>
        <dbReference type="Proteomes" id="UP001596297"/>
    </source>
</evidence>
<gene>
    <name evidence="1" type="ORF">ACFP81_13010</name>
</gene>
<reference evidence="2" key="1">
    <citation type="journal article" date="2019" name="Int. J. Syst. Evol. Microbiol.">
        <title>The Global Catalogue of Microorganisms (GCM) 10K type strain sequencing project: providing services to taxonomists for standard genome sequencing and annotation.</title>
        <authorList>
            <consortium name="The Broad Institute Genomics Platform"/>
            <consortium name="The Broad Institute Genome Sequencing Center for Infectious Disease"/>
            <person name="Wu L."/>
            <person name="Ma J."/>
        </authorList>
    </citation>
    <scope>NUCLEOTIDE SEQUENCE [LARGE SCALE GENOMIC DNA]</scope>
    <source>
        <strain evidence="2">CGMCC 1.15772</strain>
    </source>
</reference>
<name>A0ABW1YH95_9DEIO</name>
<dbReference type="EMBL" id="JBHSWD010000002">
    <property type="protein sequence ID" value="MFC6592823.1"/>
    <property type="molecule type" value="Genomic_DNA"/>
</dbReference>
<comment type="caution">
    <text evidence="1">The sequence shown here is derived from an EMBL/GenBank/DDBJ whole genome shotgun (WGS) entry which is preliminary data.</text>
</comment>
<sequence length="471" mass="53231">MAVKGKRATQKKLPTPRAELSRIDEANVGRLGLISIQERIPDTFTSWTVDFQIDGRPARLSCESVPKYGGVPHGLDGDIATAIIDLYVEEGCPPDGTLLTTAYQLLKRAGLNASGRYYQNLRSTLFRLRLTTYIASEAWHDFGRGNWTTVTFNYLEALEFTSGDEELGLSSASTLKIRLAEPIVRSIRAQYTKPLDLEFLTSLERPLTRALYRLLDARRYPPEDPRLPLPSLTFNVVEWAKDCKIVDQRSNKIRSTLQGAHDELIERGYLLGVDYEGRGSQQQLTYRFVEGEVAREVDSQLVAELRKHKVSEPVARRLILQFGEEHVQQRLQKFRALMESGYRVRSRSALLVDVIRDQEGKYAEVAATAEAAEKPAYMPTLAEAMNAPEPLEVQVETALRTLQFLLREQFSVSEYALIRIGLVVGELSPRDLSREATRAKSEGHLDKFASELRARLVLLSQKHAERVREEG</sequence>
<protein>
    <submittedName>
        <fullName evidence="1">Replication initiator protein A</fullName>
    </submittedName>
</protein>
<keyword evidence="2" id="KW-1185">Reference proteome</keyword>
<organism evidence="1 2">
    <name type="scientific">Deinococcus lacus</name>
    <dbReference type="NCBI Taxonomy" id="392561"/>
    <lineage>
        <taxon>Bacteria</taxon>
        <taxon>Thermotogati</taxon>
        <taxon>Deinococcota</taxon>
        <taxon>Deinococci</taxon>
        <taxon>Deinococcales</taxon>
        <taxon>Deinococcaceae</taxon>
        <taxon>Deinococcus</taxon>
    </lineage>
</organism>
<dbReference type="Proteomes" id="UP001596297">
    <property type="component" value="Unassembled WGS sequence"/>
</dbReference>
<dbReference type="InterPro" id="IPR018777">
    <property type="entry name" value="Replication_initiator_prot_A"/>
</dbReference>
<evidence type="ECO:0000313" key="1">
    <source>
        <dbReference type="EMBL" id="MFC6592823.1"/>
    </source>
</evidence>